<keyword evidence="12" id="KW-1185">Reference proteome</keyword>
<evidence type="ECO:0000256" key="4">
    <source>
        <dbReference type="ARBA" id="ARBA00022737"/>
    </source>
</evidence>
<proteinExistence type="inferred from homology"/>
<feature type="transmembrane region" description="Helical" evidence="9">
    <location>
        <begin position="23"/>
        <end position="41"/>
    </location>
</feature>
<dbReference type="PANTHER" id="PTHR43652">
    <property type="entry name" value="BASIC AMINO ACID ANTIPORTER YFCC-RELATED"/>
    <property type="match status" value="1"/>
</dbReference>
<dbReference type="InterPro" id="IPR004680">
    <property type="entry name" value="Cit_transptr-like_dom"/>
</dbReference>
<dbReference type="Pfam" id="PF02080">
    <property type="entry name" value="TrkA_C"/>
    <property type="match status" value="2"/>
</dbReference>
<evidence type="ECO:0000256" key="9">
    <source>
        <dbReference type="SAM" id="Phobius"/>
    </source>
</evidence>
<keyword evidence="5 9" id="KW-1133">Transmembrane helix</keyword>
<dbReference type="FunFam" id="3.30.70.1450:FF:000009">
    <property type="entry name" value="SLC13 family permease"/>
    <property type="match status" value="1"/>
</dbReference>
<evidence type="ECO:0000256" key="1">
    <source>
        <dbReference type="ARBA" id="ARBA00004141"/>
    </source>
</evidence>
<feature type="compositionally biased region" description="Basic and acidic residues" evidence="8">
    <location>
        <begin position="586"/>
        <end position="595"/>
    </location>
</feature>
<dbReference type="InterPro" id="IPR036721">
    <property type="entry name" value="RCK_C_sf"/>
</dbReference>
<name>A0ABD3RTN4_9STRA</name>
<dbReference type="AlphaFoldDB" id="A0ABD3RTN4"/>
<feature type="transmembrane region" description="Helical" evidence="9">
    <location>
        <begin position="937"/>
        <end position="959"/>
    </location>
</feature>
<evidence type="ECO:0000313" key="11">
    <source>
        <dbReference type="EMBL" id="KAL3815551.1"/>
    </source>
</evidence>
<dbReference type="EMBL" id="JALLPB020000193">
    <property type="protein sequence ID" value="KAL3815551.1"/>
    <property type="molecule type" value="Genomic_DNA"/>
</dbReference>
<feature type="domain" description="RCK C-terminal" evidence="10">
    <location>
        <begin position="476"/>
        <end position="560"/>
    </location>
</feature>
<dbReference type="InterPro" id="IPR051679">
    <property type="entry name" value="DASS-Related_Transporters"/>
</dbReference>
<dbReference type="SUPFAM" id="SSF116726">
    <property type="entry name" value="TrkA C-terminal domain-like"/>
    <property type="match status" value="4"/>
</dbReference>
<keyword evidence="3 9" id="KW-0812">Transmembrane</keyword>
<keyword evidence="2" id="KW-0813">Transport</keyword>
<evidence type="ECO:0000256" key="8">
    <source>
        <dbReference type="SAM" id="MobiDB-lite"/>
    </source>
</evidence>
<sequence>MDLLGSGMRLLAEKEEEPPPERWELIFMSFVMIFMFAALISDRIAPDHVFVIAVTFCMVTGVITISEGLKGFANEGVLTVMVLFVVAHGLTMTGAVDWYVGRLLGNPKTCAGAQLRLIGSVTFISAFLNNTPIVAVMIPIVMRWAKTIGVSHSQLLIPLSYGAIIGGTCTLIGTSTNLVIAGLLEDTYSITLSLFDVTPYGVPVAIMGVAYMMIFGPILLPGRRSGSGGSPLDGDEILLGARITSWSPAAGRSVKRSGLRDTGGLYLVSVRRAATGNIHRAVGQEFVLNVNDIVYFTGLIEGFGDFCHEHGLEIVTNESAEASMDIRSVSTTPTRDDAEFAAFRRLVDDAGDAEESLTLSDEEENLRIINQMTDIIQGIAPVDMSALLDMKQIVVTPDNRSHSCLVLIGVNTRDRPGLLLDISKCLLQLKLQVHRTEAAVHDEQSVSVWRCSNIESKESDAEQILAMLNVILEGNSGVEVLKKRGLRVLRARITKQSRLVGRTAEEVKFRETYKAAIVAVQQGGKNVVQPLSSLKFNIGDTLVLQVSDDSLLVSQPLNTGSKARMFSTLTSWSVKSAGGNKPPNTTEHEDVEVGSRDQNSLSGYVAGGDNSDEASDAVWRDLEVLPASTETINNSPGSKEYLVAMRVSRKSIHSKKNIVESGIAKIPGVNIVSIERPIPRGNSNNLVVSSPTASVENQQRRDDFQAYSTIDPDEPLQENDIIWFAGDASAIGDLRKVPGLESPEKDEIKQMNDNVHDRLLVQAVVAKSGPLVGKTVREVQFRTKYGAAVISVHREGRRIHEHPGNIRLHAGDVLLLEAGPTFLKRNVNNDHAFALLAAVKDSAPPRLKYFLPAIVLLIAMLAVSSVDLPTAPLLVCALFAAIVMVTIGLLSPQEARDAIDWALYVSIACAFGISQALTNSGLAEVAANFLITIGEGVGIGDAGLFGAVYFATALISSFVTNNAAATLMFPIAIGAADTAGVDLKMMSYCIMLGASDFSTPFGYQTNLMVYGPGGYKTTDYLKIGTPLQLVLWLVSTWVLSTPSLWYVSLLVTSAVLIVVAMVRLGGDTLHNRLKQGIGHNPHES</sequence>
<feature type="transmembrane region" description="Helical" evidence="9">
    <location>
        <begin position="1045"/>
        <end position="1064"/>
    </location>
</feature>
<dbReference type="InterPro" id="IPR045865">
    <property type="entry name" value="ACT-like_dom_sf"/>
</dbReference>
<feature type="transmembrane region" description="Helical" evidence="9">
    <location>
        <begin position="77"/>
        <end position="100"/>
    </location>
</feature>
<evidence type="ECO:0000256" key="2">
    <source>
        <dbReference type="ARBA" id="ARBA00022448"/>
    </source>
</evidence>
<evidence type="ECO:0000256" key="3">
    <source>
        <dbReference type="ARBA" id="ARBA00022692"/>
    </source>
</evidence>
<comment type="subcellular location">
    <subcellularLocation>
        <location evidence="1">Membrane</location>
        <topology evidence="1">Multi-pass membrane protein</topology>
    </subcellularLocation>
</comment>
<dbReference type="PROSITE" id="PS51202">
    <property type="entry name" value="RCK_C"/>
    <property type="match status" value="2"/>
</dbReference>
<evidence type="ECO:0000256" key="6">
    <source>
        <dbReference type="ARBA" id="ARBA00023136"/>
    </source>
</evidence>
<dbReference type="Gene3D" id="3.30.70.1450">
    <property type="entry name" value="Regulator of K+ conductance, C-terminal domain"/>
    <property type="match status" value="4"/>
</dbReference>
<comment type="similarity">
    <text evidence="7">Belongs to the divalent anion:Na+ symporter (DASS) superfamily. Na+/sulfate symporter (TC 2.A.47.4) family.</text>
</comment>
<feature type="transmembrane region" description="Helical" evidence="9">
    <location>
        <begin position="200"/>
        <end position="220"/>
    </location>
</feature>
<accession>A0ABD3RTN4</accession>
<feature type="transmembrane region" description="Helical" evidence="9">
    <location>
        <begin position="849"/>
        <end position="866"/>
    </location>
</feature>
<dbReference type="Proteomes" id="UP001530377">
    <property type="component" value="Unassembled WGS sequence"/>
</dbReference>
<evidence type="ECO:0000259" key="10">
    <source>
        <dbReference type="PROSITE" id="PS51202"/>
    </source>
</evidence>
<dbReference type="InterPro" id="IPR006037">
    <property type="entry name" value="RCK_C"/>
</dbReference>
<keyword evidence="6 9" id="KW-0472">Membrane</keyword>
<gene>
    <name evidence="11" type="ORF">ACHAXA_001955</name>
</gene>
<dbReference type="PANTHER" id="PTHR43652:SF2">
    <property type="entry name" value="BASIC AMINO ACID ANTIPORTER YFCC-RELATED"/>
    <property type="match status" value="1"/>
</dbReference>
<evidence type="ECO:0000313" key="12">
    <source>
        <dbReference type="Proteomes" id="UP001530377"/>
    </source>
</evidence>
<feature type="region of interest" description="Disordered" evidence="8">
    <location>
        <begin position="573"/>
        <end position="612"/>
    </location>
</feature>
<reference evidence="11 12" key="1">
    <citation type="submission" date="2024-10" db="EMBL/GenBank/DDBJ databases">
        <title>Updated reference genomes for cyclostephanoid diatoms.</title>
        <authorList>
            <person name="Roberts W.R."/>
            <person name="Alverson A.J."/>
        </authorList>
    </citation>
    <scope>NUCLEOTIDE SEQUENCE [LARGE SCALE GENOMIC DNA]</scope>
    <source>
        <strain evidence="11 12">AJA228-03</strain>
    </source>
</reference>
<dbReference type="Pfam" id="PF03600">
    <property type="entry name" value="CitMHS"/>
    <property type="match status" value="1"/>
</dbReference>
<feature type="transmembrane region" description="Helical" evidence="9">
    <location>
        <begin position="156"/>
        <end position="180"/>
    </location>
</feature>
<evidence type="ECO:0000256" key="5">
    <source>
        <dbReference type="ARBA" id="ARBA00022989"/>
    </source>
</evidence>
<organism evidence="11 12">
    <name type="scientific">Cyclostephanos tholiformis</name>
    <dbReference type="NCBI Taxonomy" id="382380"/>
    <lineage>
        <taxon>Eukaryota</taxon>
        <taxon>Sar</taxon>
        <taxon>Stramenopiles</taxon>
        <taxon>Ochrophyta</taxon>
        <taxon>Bacillariophyta</taxon>
        <taxon>Coscinodiscophyceae</taxon>
        <taxon>Thalassiosirophycidae</taxon>
        <taxon>Stephanodiscales</taxon>
        <taxon>Stephanodiscaceae</taxon>
        <taxon>Cyclostephanos</taxon>
    </lineage>
</organism>
<dbReference type="GO" id="GO:0016020">
    <property type="term" value="C:membrane"/>
    <property type="evidence" value="ECO:0007669"/>
    <property type="project" value="UniProtKB-SubCell"/>
</dbReference>
<feature type="transmembrane region" description="Helical" evidence="9">
    <location>
        <begin position="47"/>
        <end position="65"/>
    </location>
</feature>
<feature type="transmembrane region" description="Helical" evidence="9">
    <location>
        <begin position="898"/>
        <end position="917"/>
    </location>
</feature>
<dbReference type="GO" id="GO:0015116">
    <property type="term" value="F:sulfate transmembrane transporter activity"/>
    <property type="evidence" value="ECO:0007669"/>
    <property type="project" value="UniProtKB-ARBA"/>
</dbReference>
<comment type="caution">
    <text evidence="11">The sequence shown here is derived from an EMBL/GenBank/DDBJ whole genome shotgun (WGS) entry which is preliminary data.</text>
</comment>
<feature type="domain" description="RCK C-terminal" evidence="10">
    <location>
        <begin position="748"/>
        <end position="832"/>
    </location>
</feature>
<feature type="transmembrane region" description="Helical" evidence="9">
    <location>
        <begin position="120"/>
        <end position="144"/>
    </location>
</feature>
<feature type="transmembrane region" description="Helical" evidence="9">
    <location>
        <begin position="872"/>
        <end position="891"/>
    </location>
</feature>
<evidence type="ECO:0000256" key="7">
    <source>
        <dbReference type="ARBA" id="ARBA00061614"/>
    </source>
</evidence>
<keyword evidence="4" id="KW-0677">Repeat</keyword>
<dbReference type="SUPFAM" id="SSF55021">
    <property type="entry name" value="ACT-like"/>
    <property type="match status" value="1"/>
</dbReference>
<protein>
    <recommendedName>
        <fullName evidence="10">RCK C-terminal domain-containing protein</fullName>
    </recommendedName>
</protein>